<evidence type="ECO:0000256" key="1">
    <source>
        <dbReference type="ARBA" id="ARBA00010161"/>
    </source>
</evidence>
<proteinExistence type="inferred from homology"/>
<dbReference type="GO" id="GO:0005783">
    <property type="term" value="C:endoplasmic reticulum"/>
    <property type="evidence" value="ECO:0007669"/>
    <property type="project" value="TreeGrafter"/>
</dbReference>
<organism evidence="4 5">
    <name type="scientific">Pogona vitticeps</name>
    <name type="common">central bearded dragon</name>
    <dbReference type="NCBI Taxonomy" id="103695"/>
    <lineage>
        <taxon>Eukaryota</taxon>
        <taxon>Metazoa</taxon>
        <taxon>Chordata</taxon>
        <taxon>Craniata</taxon>
        <taxon>Vertebrata</taxon>
        <taxon>Euteleostomi</taxon>
        <taxon>Lepidosauria</taxon>
        <taxon>Squamata</taxon>
        <taxon>Bifurcata</taxon>
        <taxon>Unidentata</taxon>
        <taxon>Episquamata</taxon>
        <taxon>Toxicofera</taxon>
        <taxon>Iguania</taxon>
        <taxon>Acrodonta</taxon>
        <taxon>Agamidae</taxon>
        <taxon>Amphibolurinae</taxon>
        <taxon>Pogona</taxon>
    </lineage>
</organism>
<evidence type="ECO:0000256" key="2">
    <source>
        <dbReference type="SAM" id="MobiDB-lite"/>
    </source>
</evidence>
<dbReference type="Proteomes" id="UP001652642">
    <property type="component" value="Chromosome 4"/>
</dbReference>
<feature type="domain" description="Protein phosphatase 1 regulatory subunit 15A/B C-terminal" evidence="3">
    <location>
        <begin position="272"/>
        <end position="489"/>
    </location>
</feature>
<comment type="similarity">
    <text evidence="1">Belongs to the PPP1R15 family.</text>
</comment>
<dbReference type="OrthoDB" id="5976067at2759"/>
<dbReference type="InParanoid" id="A0A6J0U3D2"/>
<dbReference type="InterPro" id="IPR019523">
    <property type="entry name" value="Prot_Pase1_reg-su15A/B_C"/>
</dbReference>
<accession>A0A6J0U3D2</accession>
<feature type="compositionally biased region" description="Acidic residues" evidence="2">
    <location>
        <begin position="240"/>
        <end position="259"/>
    </location>
</feature>
<feature type="region of interest" description="Disordered" evidence="2">
    <location>
        <begin position="1"/>
        <end position="22"/>
    </location>
</feature>
<evidence type="ECO:0000313" key="5">
    <source>
        <dbReference type="RefSeq" id="XP_020652774.2"/>
    </source>
</evidence>
<feature type="compositionally biased region" description="Basic and acidic residues" evidence="2">
    <location>
        <begin position="158"/>
        <end position="194"/>
    </location>
</feature>
<dbReference type="GO" id="GO:0034976">
    <property type="term" value="P:response to endoplasmic reticulum stress"/>
    <property type="evidence" value="ECO:0007669"/>
    <property type="project" value="TreeGrafter"/>
</dbReference>
<sequence length="496" mass="55411">MEPRREREQGASRFGACPPSLPQGQADAPFSLLRLLSQLLQRLLPSPVIPLFWLQSEAHVSGPESSVPVWGAPGLAPLLAVQHQLRFVSSSPPSSVLTGADKSSLSGPLTASWEELSEVPCMPSKLPEILQQVHRQETQTDLEVPDPDCGYHSLEVEEQPRDSWAPKDTAACREEAQELQDHSKPCGYHERGDLCEEGSTDVRSSTSEDSDIEEDLSVEARPVCSNKLIDYILGGACSGEESEGEEDWDEDKEDDDGFDSEGSLSESDTASQDGESIHLWNSFCSLDPYDPRNFTAAVQTSGCAPEKEPITDSNEPEEIEDSSSWSESSCEEDEWESGSVDESENLKLWNSFSNLGDPYNPFNFKAQFQTAEKKGKCDLKGPPCIGLSASKRSVLFSCEVRLLDNQDFEVTENVKYGILSREKCVKKKKKVTFLEEVTEYYVSNEEDRKGPWEELARDGCRFHKRIQEIEAAIGYCLTVEHRQQIFNRLQERHDVS</sequence>
<dbReference type="InterPro" id="IPR051254">
    <property type="entry name" value="PPP1R15"/>
</dbReference>
<dbReference type="Pfam" id="PF10488">
    <property type="entry name" value="PP1c_bdg"/>
    <property type="match status" value="1"/>
</dbReference>
<dbReference type="KEGG" id="pvt:110080861"/>
<dbReference type="PANTHER" id="PTHR16489:SF11">
    <property type="entry name" value="PROTEIN PHOSPHATASE 1 REGULATORY SUBUNIT 15B"/>
    <property type="match status" value="1"/>
</dbReference>
<dbReference type="GeneID" id="110080861"/>
<feature type="compositionally biased region" description="Basic and acidic residues" evidence="2">
    <location>
        <begin position="1"/>
        <end position="10"/>
    </location>
</feature>
<dbReference type="GO" id="GO:0019888">
    <property type="term" value="F:protein phosphatase regulator activity"/>
    <property type="evidence" value="ECO:0007669"/>
    <property type="project" value="TreeGrafter"/>
</dbReference>
<feature type="compositionally biased region" description="Acidic residues" evidence="2">
    <location>
        <begin position="329"/>
        <end position="338"/>
    </location>
</feature>
<evidence type="ECO:0000313" key="4">
    <source>
        <dbReference type="Proteomes" id="UP001652642"/>
    </source>
</evidence>
<keyword evidence="4" id="KW-1185">Reference proteome</keyword>
<name>A0A6J0U3D2_9SAUR</name>
<feature type="region of interest" description="Disordered" evidence="2">
    <location>
        <begin position="158"/>
        <end position="217"/>
    </location>
</feature>
<gene>
    <name evidence="5" type="primary">PPP1R15B</name>
</gene>
<dbReference type="AlphaFoldDB" id="A0A6J0U3D2"/>
<feature type="region of interest" description="Disordered" evidence="2">
    <location>
        <begin position="299"/>
        <end position="338"/>
    </location>
</feature>
<protein>
    <submittedName>
        <fullName evidence="5">Protein phosphatase 1 regulatory subunit 15B</fullName>
    </submittedName>
</protein>
<feature type="region of interest" description="Disordered" evidence="2">
    <location>
        <begin position="237"/>
        <end position="272"/>
    </location>
</feature>
<dbReference type="CTD" id="84919"/>
<dbReference type="GO" id="GO:0051246">
    <property type="term" value="P:regulation of protein metabolic process"/>
    <property type="evidence" value="ECO:0007669"/>
    <property type="project" value="UniProtKB-ARBA"/>
</dbReference>
<reference evidence="5" key="1">
    <citation type="submission" date="2025-08" db="UniProtKB">
        <authorList>
            <consortium name="RefSeq"/>
        </authorList>
    </citation>
    <scope>IDENTIFICATION</scope>
</reference>
<dbReference type="RefSeq" id="XP_020652774.2">
    <property type="nucleotide sequence ID" value="XM_020797115.2"/>
</dbReference>
<dbReference type="PANTHER" id="PTHR16489">
    <property type="entry name" value="GH11727P"/>
    <property type="match status" value="1"/>
</dbReference>
<dbReference type="GO" id="GO:0000164">
    <property type="term" value="C:protein phosphatase type 1 complex"/>
    <property type="evidence" value="ECO:0007669"/>
    <property type="project" value="TreeGrafter"/>
</dbReference>
<feature type="compositionally biased region" description="Acidic residues" evidence="2">
    <location>
        <begin position="208"/>
        <end position="217"/>
    </location>
</feature>
<evidence type="ECO:0000259" key="3">
    <source>
        <dbReference type="Pfam" id="PF10488"/>
    </source>
</evidence>